<dbReference type="PATRIC" id="fig|37927.3.peg.1291"/>
<keyword evidence="2" id="KW-0413">Isomerase</keyword>
<dbReference type="KEGG" id="satk:SA2016_1246"/>
<comment type="similarity">
    <text evidence="1">Belongs to the PrpF family.</text>
</comment>
<dbReference type="Gene3D" id="3.10.310.10">
    <property type="entry name" value="Diaminopimelate Epimerase, Chain A, domain 1"/>
    <property type="match status" value="2"/>
</dbReference>
<dbReference type="PANTHER" id="PTHR43709:SF2">
    <property type="entry name" value="DUF453 DOMAIN PROTEIN (AFU_ORTHOLOGUE AFUA_6G00360)"/>
    <property type="match status" value="1"/>
</dbReference>
<dbReference type="PANTHER" id="PTHR43709">
    <property type="entry name" value="ACONITATE ISOMERASE-RELATED"/>
    <property type="match status" value="1"/>
</dbReference>
<dbReference type="SUPFAM" id="SSF54506">
    <property type="entry name" value="Diaminopimelate epimerase-like"/>
    <property type="match status" value="2"/>
</dbReference>
<dbReference type="AlphaFoldDB" id="A0A126ZYB0"/>
<dbReference type="Proteomes" id="UP000070134">
    <property type="component" value="Chromosome"/>
</dbReference>
<protein>
    <recommendedName>
        <fullName evidence="6">PrpF, AcnD-accessory</fullName>
    </recommendedName>
</protein>
<proteinExistence type="inferred from homology"/>
<evidence type="ECO:0000256" key="1">
    <source>
        <dbReference type="ARBA" id="ARBA00007673"/>
    </source>
</evidence>
<organism evidence="4 5">
    <name type="scientific">Sinomonas atrocyanea</name>
    <dbReference type="NCBI Taxonomy" id="37927"/>
    <lineage>
        <taxon>Bacteria</taxon>
        <taxon>Bacillati</taxon>
        <taxon>Actinomycetota</taxon>
        <taxon>Actinomycetes</taxon>
        <taxon>Micrococcales</taxon>
        <taxon>Micrococcaceae</taxon>
        <taxon>Sinomonas</taxon>
    </lineage>
</organism>
<dbReference type="RefSeq" id="WP_229710824.1">
    <property type="nucleotide sequence ID" value="NZ_BJMO01000065.1"/>
</dbReference>
<evidence type="ECO:0000313" key="5">
    <source>
        <dbReference type="Proteomes" id="UP000070134"/>
    </source>
</evidence>
<gene>
    <name evidence="4" type="ORF">SA2016_1246</name>
</gene>
<evidence type="ECO:0000256" key="2">
    <source>
        <dbReference type="ARBA" id="ARBA00023235"/>
    </source>
</evidence>
<evidence type="ECO:0000313" key="4">
    <source>
        <dbReference type="EMBL" id="AMM31927.1"/>
    </source>
</evidence>
<feature type="region of interest" description="Disordered" evidence="3">
    <location>
        <begin position="139"/>
        <end position="161"/>
    </location>
</feature>
<feature type="region of interest" description="Disordered" evidence="3">
    <location>
        <begin position="371"/>
        <end position="396"/>
    </location>
</feature>
<name>A0A126ZYB0_9MICC</name>
<dbReference type="Pfam" id="PF04303">
    <property type="entry name" value="PrpF"/>
    <property type="match status" value="1"/>
</dbReference>
<dbReference type="GO" id="GO:0016853">
    <property type="term" value="F:isomerase activity"/>
    <property type="evidence" value="ECO:0007669"/>
    <property type="project" value="UniProtKB-KW"/>
</dbReference>
<sequence>MEELNGTVEVAAAWVRGGTSKCWIFAAEAVDAAPLALETLLENALGSGDARQIDGVGGATSTTSKIAVVARSEHAGADVDYLFGQVGIADRVVEWGSNCGNCATAVGLYAVQEGLVRLGAEQTTVRLRNVNTGAILRTSVPTPGGRAPERGEAHVPGVASGGVPVDLTFEGPFGREGAFPTGRTSEGVQAGGRTAEATIVSAGAPALLLDAAGLGLTGAEGTAELTERVPMLTPFRAEGAVLHGIIAPGEPAPNAVPKTGVVGPARDYVASDGTAVAAGEYDVSVRMLSMHAPHPAIGLTSAVAVAVAAATPGTVVSRYLPADARTVRIGTASGVVEASWTTAPDGTVEAVSLHRAARRLATAVLHVPTAGAAGQPEAPAEGAQRRPAAAPLAVPA</sequence>
<keyword evidence="5" id="KW-1185">Reference proteome</keyword>
<dbReference type="EMBL" id="CP014518">
    <property type="protein sequence ID" value="AMM31927.1"/>
    <property type="molecule type" value="Genomic_DNA"/>
</dbReference>
<dbReference type="STRING" id="37927.SA2016_1246"/>
<accession>A0A126ZYB0</accession>
<evidence type="ECO:0000256" key="3">
    <source>
        <dbReference type="SAM" id="MobiDB-lite"/>
    </source>
</evidence>
<dbReference type="InterPro" id="IPR007400">
    <property type="entry name" value="PrpF-like"/>
</dbReference>
<evidence type="ECO:0008006" key="6">
    <source>
        <dbReference type="Google" id="ProtNLM"/>
    </source>
</evidence>
<reference evidence="4 5" key="1">
    <citation type="submission" date="2016-02" db="EMBL/GenBank/DDBJ databases">
        <title>Complete genome of Sinomonas atrocyanea KCTC 3377.</title>
        <authorList>
            <person name="Kim K.M."/>
        </authorList>
    </citation>
    <scope>NUCLEOTIDE SEQUENCE [LARGE SCALE GENOMIC DNA]</scope>
    <source>
        <strain evidence="4 5">KCTC 3377</strain>
    </source>
</reference>